<dbReference type="PANTHER" id="PTHR32063">
    <property type="match status" value="1"/>
</dbReference>
<dbReference type="InterPro" id="IPR027463">
    <property type="entry name" value="AcrB_DN_DC_subdom"/>
</dbReference>
<dbReference type="GO" id="GO:0042910">
    <property type="term" value="F:xenobiotic transmembrane transporter activity"/>
    <property type="evidence" value="ECO:0007669"/>
    <property type="project" value="TreeGrafter"/>
</dbReference>
<dbReference type="GO" id="GO:0005886">
    <property type="term" value="C:plasma membrane"/>
    <property type="evidence" value="ECO:0007669"/>
    <property type="project" value="UniProtKB-SubCell"/>
</dbReference>
<comment type="subcellular location">
    <subcellularLocation>
        <location evidence="1">Cell inner membrane</location>
        <topology evidence="1">Multi-pass membrane protein</topology>
    </subcellularLocation>
</comment>
<keyword evidence="4" id="KW-0997">Cell inner membrane</keyword>
<dbReference type="FunFam" id="1.20.1640.10:FF:000001">
    <property type="entry name" value="Efflux pump membrane transporter"/>
    <property type="match status" value="1"/>
</dbReference>
<evidence type="ECO:0000256" key="4">
    <source>
        <dbReference type="ARBA" id="ARBA00022519"/>
    </source>
</evidence>
<sequence length="1021" mass="111405">MSFTDRFLRRPVLAIVVTILIVLFGIKGFNSIATRQYPTLETSTILISTRYPGASSDLMQGFVTQPISEAVASVEGIDYLSSTTTQGLSVVTVRMMLNYDSMRALTDVMSKVNAVKYRLPEGAYDPVIKRTSGGFTAVAYIGFASTTRPLYEISDYIHRVAAPMLSGIEGVSEISYFGEQRLSMRLWLDPEKLAANDMTGEDVAQAIRENNFQAAPGRIRGVYTISNINLNTDLKTVEEFRDMVLRSTGGRVIRVRDIGRAELGPDNTDTSSQTSTLRPPNGKPTPRPSIFVGLEPSPTGNPLTIISRLNEIMPKLKATLPPGIDVRVPYETAHFIQASIDEVTETFIEALLIVILVIYLSLGTVRAVIVPIATIPLSMLGAVGLMYTFGFSLNLLTLLAMVLSIGLVVDDAIVVIENVHRHIEEGKSPFDAALLGAREVAGPVVAMTLTLTAVYAPIAFMGGLTGTLFREFALTLAGSVIVSGVVALTLSPLMSAKLLKAKEKEGFMERMAERVFGFMTARYETVLDFSLRHRWVPLGTAGVIFLLIPVMLHVSQSELAPNEDQDIVYTAVKAPQYTNLHYVETYAQTLYEKMSEIPEGHSHWQMNGIDGIANSVGGVNLDDWGKRKRNADQIQMDLQQRVASIQGTSVFVFQMGALPGSTGGLPVQMVIRGDDSYRNVFGVMSHLREEASKSGLFAVVDSDLAFDNPVVRVTVDRTKANALGIRMERIGNALNTLIGENYVNRFGYYGRSYDVIPQAVPLSRLTPDALKTYYMRDQNGHQVPLSALASVRVDVEPNRLPQFGQQNSATFQAILAKGVTMGDAVSFLKAKAAEFPPGYSYDWQSDSRQYVQEGNALIFAFLFALIAIYLVLSVQYNSFTDPVIILVSVPLSVFGALIPLALGVTTLNIYTEIGLITLIGLVSKHGILMVEFANEILHRDNVDRRTAIETAAAIRFRPIIMTTAAMVVGLAPLVIATGAGANSRFGLGTVIVVGMIVGTTMTLFVLPSVYTIIRPRRGKTV</sequence>
<keyword evidence="7 9" id="KW-0472">Membrane</keyword>
<feature type="transmembrane region" description="Helical" evidence="9">
    <location>
        <begin position="12"/>
        <end position="29"/>
    </location>
</feature>
<evidence type="ECO:0000256" key="3">
    <source>
        <dbReference type="ARBA" id="ARBA00022475"/>
    </source>
</evidence>
<keyword evidence="5 9" id="KW-0812">Transmembrane</keyword>
<gene>
    <name evidence="10" type="ORF">GLUCOINTEAF2_0203127</name>
</gene>
<dbReference type="Gene3D" id="1.20.1640.10">
    <property type="entry name" value="Multidrug efflux transporter AcrB transmembrane domain"/>
    <property type="match status" value="2"/>
</dbReference>
<evidence type="ECO:0000256" key="6">
    <source>
        <dbReference type="ARBA" id="ARBA00022989"/>
    </source>
</evidence>
<evidence type="ECO:0000256" key="9">
    <source>
        <dbReference type="SAM" id="Phobius"/>
    </source>
</evidence>
<feature type="transmembrane region" description="Helical" evidence="9">
    <location>
        <begin position="884"/>
        <end position="907"/>
    </location>
</feature>
<evidence type="ECO:0000256" key="2">
    <source>
        <dbReference type="ARBA" id="ARBA00022448"/>
    </source>
</evidence>
<feature type="transmembrane region" description="Helical" evidence="9">
    <location>
        <begin position="395"/>
        <end position="419"/>
    </location>
</feature>
<organism evidence="10 11">
    <name type="scientific">Komagataeibacter intermedius AF2</name>
    <dbReference type="NCBI Taxonomy" id="1458464"/>
    <lineage>
        <taxon>Bacteria</taxon>
        <taxon>Pseudomonadati</taxon>
        <taxon>Pseudomonadota</taxon>
        <taxon>Alphaproteobacteria</taxon>
        <taxon>Acetobacterales</taxon>
        <taxon>Acetobacteraceae</taxon>
        <taxon>Komagataeibacter</taxon>
    </lineage>
</organism>
<dbReference type="Proteomes" id="UP000031553">
    <property type="component" value="Unassembled WGS sequence"/>
</dbReference>
<feature type="transmembrane region" description="Helical" evidence="9">
    <location>
        <begin position="913"/>
        <end position="937"/>
    </location>
</feature>
<dbReference type="Gene3D" id="3.30.70.1440">
    <property type="entry name" value="Multidrug efflux transporter AcrB pore domain"/>
    <property type="match status" value="1"/>
</dbReference>
<feature type="transmembrane region" description="Helical" evidence="9">
    <location>
        <begin position="346"/>
        <end position="362"/>
    </location>
</feature>
<feature type="transmembrane region" description="Helical" evidence="9">
    <location>
        <begin position="472"/>
        <end position="494"/>
    </location>
</feature>
<protein>
    <submittedName>
        <fullName evidence="10">Multidrug resistance protein</fullName>
    </submittedName>
</protein>
<dbReference type="InterPro" id="IPR001036">
    <property type="entry name" value="Acrflvin-R"/>
</dbReference>
<dbReference type="Pfam" id="PF00873">
    <property type="entry name" value="ACR_tran"/>
    <property type="match status" value="1"/>
</dbReference>
<evidence type="ECO:0000256" key="1">
    <source>
        <dbReference type="ARBA" id="ARBA00004429"/>
    </source>
</evidence>
<dbReference type="SUPFAM" id="SSF82714">
    <property type="entry name" value="Multidrug efflux transporter AcrB TolC docking domain, DN and DC subdomains"/>
    <property type="match status" value="2"/>
</dbReference>
<comment type="caution">
    <text evidence="10">The sequence shown here is derived from an EMBL/GenBank/DDBJ whole genome shotgun (WGS) entry which is preliminary data.</text>
</comment>
<evidence type="ECO:0000256" key="7">
    <source>
        <dbReference type="ARBA" id="ARBA00023136"/>
    </source>
</evidence>
<name>A0A0N1F7L6_9PROT</name>
<proteinExistence type="predicted"/>
<keyword evidence="6 9" id="KW-1133">Transmembrane helix</keyword>
<dbReference type="PANTHER" id="PTHR32063:SF28">
    <property type="entry name" value="BLR2861 PROTEIN"/>
    <property type="match status" value="1"/>
</dbReference>
<dbReference type="Gene3D" id="3.30.70.1430">
    <property type="entry name" value="Multidrug efflux transporter AcrB pore domain"/>
    <property type="match status" value="2"/>
</dbReference>
<feature type="transmembrane region" description="Helical" evidence="9">
    <location>
        <begin position="958"/>
        <end position="979"/>
    </location>
</feature>
<keyword evidence="2" id="KW-0813">Transport</keyword>
<dbReference type="SUPFAM" id="SSF82693">
    <property type="entry name" value="Multidrug efflux transporter AcrB pore domain, PN1, PN2, PC1 and PC2 subdomains"/>
    <property type="match status" value="3"/>
</dbReference>
<accession>A0A0N1F7L6</accession>
<evidence type="ECO:0000256" key="5">
    <source>
        <dbReference type="ARBA" id="ARBA00022692"/>
    </source>
</evidence>
<dbReference type="PRINTS" id="PR00702">
    <property type="entry name" value="ACRIFLAVINRP"/>
</dbReference>
<dbReference type="AlphaFoldDB" id="A0A0N1F7L6"/>
<feature type="transmembrane region" description="Helical" evidence="9">
    <location>
        <begin position="440"/>
        <end position="460"/>
    </location>
</feature>
<evidence type="ECO:0000313" key="10">
    <source>
        <dbReference type="EMBL" id="KPH85872.1"/>
    </source>
</evidence>
<dbReference type="Gene3D" id="3.30.2090.10">
    <property type="entry name" value="Multidrug efflux transporter AcrB TolC docking domain, DN and DC subdomains"/>
    <property type="match status" value="2"/>
</dbReference>
<feature type="compositionally biased region" description="Polar residues" evidence="8">
    <location>
        <begin position="267"/>
        <end position="278"/>
    </location>
</feature>
<evidence type="ECO:0000256" key="8">
    <source>
        <dbReference type="SAM" id="MobiDB-lite"/>
    </source>
</evidence>
<keyword evidence="3" id="KW-1003">Cell membrane</keyword>
<evidence type="ECO:0000313" key="11">
    <source>
        <dbReference type="Proteomes" id="UP000031553"/>
    </source>
</evidence>
<dbReference type="EMBL" id="JUFX02000220">
    <property type="protein sequence ID" value="KPH85872.1"/>
    <property type="molecule type" value="Genomic_DNA"/>
</dbReference>
<dbReference type="Gene3D" id="3.30.70.1320">
    <property type="entry name" value="Multidrug efflux transporter AcrB pore domain like"/>
    <property type="match status" value="1"/>
</dbReference>
<feature type="transmembrane region" description="Helical" evidence="9">
    <location>
        <begin position="535"/>
        <end position="554"/>
    </location>
</feature>
<feature type="transmembrane region" description="Helical" evidence="9">
    <location>
        <begin position="985"/>
        <end position="1013"/>
    </location>
</feature>
<dbReference type="SUPFAM" id="SSF82866">
    <property type="entry name" value="Multidrug efflux transporter AcrB transmembrane domain"/>
    <property type="match status" value="2"/>
</dbReference>
<dbReference type="OrthoDB" id="9806532at2"/>
<feature type="region of interest" description="Disordered" evidence="8">
    <location>
        <begin position="260"/>
        <end position="287"/>
    </location>
</feature>
<reference evidence="10 11" key="1">
    <citation type="submission" date="2015-07" db="EMBL/GenBank/DDBJ databases">
        <title>Draft Genome Sequence of Komagataeibacter intermedius Strain AF2, Isolated from Kombucha Tea.</title>
        <authorList>
            <person name="Santos R.A."/>
            <person name="Berretta A.A."/>
            <person name="Barud H.S."/>
            <person name="Ribeiro S.J."/>
            <person name="Gonzalez-Garcia L.N."/>
            <person name="Zucchi T.D."/>
            <person name="Goldman G.H."/>
            <person name="Riano-Pachon D.M."/>
        </authorList>
    </citation>
    <scope>NUCLEOTIDE SEQUENCE [LARGE SCALE GENOMIC DNA]</scope>
    <source>
        <strain evidence="10 11">AF2</strain>
    </source>
</reference>
<dbReference type="RefSeq" id="WP_039733175.1">
    <property type="nucleotide sequence ID" value="NZ_JUFX02000220.1"/>
</dbReference>
<feature type="transmembrane region" description="Helical" evidence="9">
    <location>
        <begin position="854"/>
        <end position="872"/>
    </location>
</feature>